<dbReference type="EMBL" id="CP053418">
    <property type="protein sequence ID" value="QJW84173.1"/>
    <property type="molecule type" value="Genomic_DNA"/>
</dbReference>
<proteinExistence type="predicted"/>
<reference evidence="1 2" key="2">
    <citation type="submission" date="2020-05" db="EMBL/GenBank/DDBJ databases">
        <authorList>
            <person name="Khan S.A."/>
            <person name="Jeon C.O."/>
            <person name="Chun B.H."/>
        </authorList>
    </citation>
    <scope>NUCLEOTIDE SEQUENCE [LARGE SCALE GENOMIC DNA]</scope>
    <source>
        <strain evidence="1 2">H242</strain>
    </source>
</reference>
<name>A0ABX6P474_9BURK</name>
<protein>
    <submittedName>
        <fullName evidence="1">Uncharacterized protein</fullName>
    </submittedName>
</protein>
<reference evidence="1 2" key="1">
    <citation type="submission" date="2020-05" db="EMBL/GenBank/DDBJ databases">
        <title>Ramlibacter rhizophilus sp. nov., isolated from rhizosphere soil of national flower Mugunghwa from South Korea.</title>
        <authorList>
            <person name="Zheng-Fei Y."/>
            <person name="Huan T."/>
        </authorList>
    </citation>
    <scope>NUCLEOTIDE SEQUENCE [LARGE SCALE GENOMIC DNA]</scope>
    <source>
        <strain evidence="1 2">H242</strain>
    </source>
</reference>
<dbReference type="Proteomes" id="UP000500826">
    <property type="component" value="Chromosome"/>
</dbReference>
<sequence>MPVLLLYQCRRCAARFLHARIDPKNRYGYVYRPTVKVTQAGQARRT</sequence>
<accession>A0ABX6P474</accession>
<evidence type="ECO:0000313" key="1">
    <source>
        <dbReference type="EMBL" id="QJW84173.1"/>
    </source>
</evidence>
<keyword evidence="2" id="KW-1185">Reference proteome</keyword>
<organism evidence="1 2">
    <name type="scientific">Ramlibacter terrae</name>
    <dbReference type="NCBI Taxonomy" id="2732511"/>
    <lineage>
        <taxon>Bacteria</taxon>
        <taxon>Pseudomonadati</taxon>
        <taxon>Pseudomonadota</taxon>
        <taxon>Betaproteobacteria</taxon>
        <taxon>Burkholderiales</taxon>
        <taxon>Comamonadaceae</taxon>
        <taxon>Ramlibacter</taxon>
    </lineage>
</organism>
<evidence type="ECO:0000313" key="2">
    <source>
        <dbReference type="Proteomes" id="UP000500826"/>
    </source>
</evidence>
<gene>
    <name evidence="1" type="ORF">HK414_10635</name>
</gene>